<evidence type="ECO:0000256" key="3">
    <source>
        <dbReference type="ARBA" id="ARBA00022737"/>
    </source>
</evidence>
<dbReference type="PANTHER" id="PTHR12891:SF0">
    <property type="entry name" value="MMS19 NUCLEOTIDE EXCISION REPAIR PROTEIN HOMOLOG"/>
    <property type="match status" value="1"/>
</dbReference>
<evidence type="ECO:0000256" key="5">
    <source>
        <dbReference type="RuleBase" id="RU367072"/>
    </source>
</evidence>
<dbReference type="Pfam" id="PF12460">
    <property type="entry name" value="MMS19_C"/>
    <property type="match status" value="1"/>
</dbReference>
<name>T2M6T4_HYDVU</name>
<keyword evidence="5" id="KW-0206">Cytoskeleton</keyword>
<comment type="subcellular location">
    <subcellularLocation>
        <location evidence="5">Cytoplasm</location>
        <location evidence="5">Cytoskeleton</location>
        <location evidence="5">Spindle</location>
    </subcellularLocation>
    <subcellularLocation>
        <location evidence="1 5">Nucleus</location>
    </subcellularLocation>
</comment>
<dbReference type="GO" id="GO:0005634">
    <property type="term" value="C:nucleus"/>
    <property type="evidence" value="ECO:0007669"/>
    <property type="project" value="UniProtKB-SubCell"/>
</dbReference>
<feature type="domain" description="MMS19 C-terminal" evidence="6">
    <location>
        <begin position="685"/>
        <end position="916"/>
    </location>
</feature>
<dbReference type="GO" id="GO:0006281">
    <property type="term" value="P:DNA repair"/>
    <property type="evidence" value="ECO:0007669"/>
    <property type="project" value="UniProtKB-UniRule"/>
</dbReference>
<accession>T2M6T4</accession>
<dbReference type="InterPro" id="IPR016024">
    <property type="entry name" value="ARM-type_fold"/>
</dbReference>
<dbReference type="GO" id="GO:0051604">
    <property type="term" value="P:protein maturation"/>
    <property type="evidence" value="ECO:0007669"/>
    <property type="project" value="UniProtKB-UniRule"/>
</dbReference>
<dbReference type="InterPro" id="IPR011989">
    <property type="entry name" value="ARM-like"/>
</dbReference>
<evidence type="ECO:0000259" key="7">
    <source>
        <dbReference type="Pfam" id="PF14500"/>
    </source>
</evidence>
<dbReference type="InterPro" id="IPR029240">
    <property type="entry name" value="MMS19_N"/>
</dbReference>
<dbReference type="GO" id="GO:0016226">
    <property type="term" value="P:iron-sulfur cluster assembly"/>
    <property type="evidence" value="ECO:0007669"/>
    <property type="project" value="UniProtKB-UniRule"/>
</dbReference>
<dbReference type="InterPro" id="IPR024687">
    <property type="entry name" value="MMS19_C"/>
</dbReference>
<comment type="subunit">
    <text evidence="5">Component of the CIA complex.</text>
</comment>
<evidence type="ECO:0000256" key="4">
    <source>
        <dbReference type="ARBA" id="ARBA00023242"/>
    </source>
</evidence>
<dbReference type="OrthoDB" id="342900at2759"/>
<dbReference type="GO" id="GO:0097361">
    <property type="term" value="C:cytosolic [4Fe-4S] assembly targeting complex"/>
    <property type="evidence" value="ECO:0007669"/>
    <property type="project" value="UniProtKB-UniRule"/>
</dbReference>
<dbReference type="GO" id="GO:0005819">
    <property type="term" value="C:spindle"/>
    <property type="evidence" value="ECO:0007669"/>
    <property type="project" value="UniProtKB-SubCell"/>
</dbReference>
<evidence type="ECO:0000256" key="2">
    <source>
        <dbReference type="ARBA" id="ARBA00009340"/>
    </source>
</evidence>
<dbReference type="EMBL" id="HAAD01001612">
    <property type="protein sequence ID" value="CDG67844.1"/>
    <property type="molecule type" value="mRNA"/>
</dbReference>
<dbReference type="InterPro" id="IPR039920">
    <property type="entry name" value="MMS19"/>
</dbReference>
<feature type="domain" description="MMS19 N-terminal" evidence="7">
    <location>
        <begin position="36"/>
        <end position="294"/>
    </location>
</feature>
<keyword evidence="5" id="KW-0963">Cytoplasm</keyword>
<keyword evidence="5" id="KW-0227">DNA damage</keyword>
<evidence type="ECO:0000256" key="1">
    <source>
        <dbReference type="ARBA" id="ARBA00004123"/>
    </source>
</evidence>
<evidence type="ECO:0000259" key="6">
    <source>
        <dbReference type="Pfam" id="PF12460"/>
    </source>
</evidence>
<gene>
    <name evidence="8" type="primary">MMS19</name>
</gene>
<keyword evidence="3" id="KW-0677">Repeat</keyword>
<sequence>MEQFKLLVQEQLTTGSLDNSSIIEWICGKGKILDLVECLASALTDTSLEVRTKGTTLLSNIMHKYPANKMNSIEVEHFVLFYCNRLHDHHSVQPIVIYGLLGLISFQVVADSMVIKLLKSLFAEVHVQSLVQSDRKNVYNIFSNLLTTKLSVLQSISSEFLLGFIQAMDSESDPRNLLICFANSKIIIENFDFHLFCEEFFDVLSCYFPVDFTPPDNDNISVKKDDLVMGLRSCFVSTKEFAPYAIPLFVEKLSSSLLDAKKDVLITFSECLKSYDSVFVEPFLTELWLCIRKDYLLSDDKDMSPLYLNFVHEFVLCLSRSASFEYLLQLVELLIKDCLLTLKDPELSIADHCGNLVLCICNSCPATYEQMVSSLVPSLNACFEKYTSPKQRYNLLNLILKVYSIEIGDKNVPACLVEFTDWLVPLLYNLIESEHKSLPIVSLKCLSKILCHLNKFQGIDSSMFFLRTMKLPLSKLLDSEMFMCYQSMITILSNKCSELFDPLCVAKLKQNIFVNNNTLIKDQCIRLLSHCALNQNYRESIVTFMVNILPEFVNDEAIFGIILDVVCNILDSYSNEVSKTVVLLPLLEIFFANKCSDILMSKMVLCLSSCYLKLNAIEAGELFNLSCNLLISKKNIDLFHLSVNKLEKLKEIVVLNRAVQSQVASMLLKNADCIPALINEFCLFISNFVNDQFACECAGIAFASIVNKVSEQNIIETVINYINSCMSVNPKASVLILLWLCKAVVLNWMHHTSVCLNLLLKLLQDKTTACLISENFEIMFNVYPKAFDHRSHSNIKILYKQHFSQIILPSLISYYNNGDDDLKPYLMTVISITLQVSPRKMFQKNLESLMPLLLHSLTSLSNNNIASTLSIIDIVLDHNKNIASDYVASLTPRLISLSSHNSMEIRICAIKCLGKISMYPTQLVYSMKDEIINGLKPRRDDKKRLVRKEVARCINFWHLLSN</sequence>
<dbReference type="AlphaFoldDB" id="T2M6T4"/>
<dbReference type="KEGG" id="hmg:100202294"/>
<evidence type="ECO:0000313" key="8">
    <source>
        <dbReference type="EMBL" id="CDG67844.1"/>
    </source>
</evidence>
<dbReference type="Gene3D" id="1.25.10.10">
    <property type="entry name" value="Leucine-rich Repeat Variant"/>
    <property type="match status" value="2"/>
</dbReference>
<proteinExistence type="evidence at transcript level"/>
<comment type="function">
    <text evidence="5">Key component of the cytosolic iron-sulfur protein assembly (CIA) complex, a multiprotein complex that mediates the incorporation of iron-sulfur cluster into apoproteins specifically involved in DNA metabolism and genomic integrity. In the CIA complex, MMS19 acts as an adapter between early-acting CIA components and a subset of cellular target iron-sulfur proteins.</text>
</comment>
<dbReference type="OMA" id="FSFMPEF"/>
<organism evidence="8">
    <name type="scientific">Hydra vulgaris</name>
    <name type="common">Hydra</name>
    <name type="synonym">Hydra attenuata</name>
    <dbReference type="NCBI Taxonomy" id="6087"/>
    <lineage>
        <taxon>Eukaryota</taxon>
        <taxon>Metazoa</taxon>
        <taxon>Cnidaria</taxon>
        <taxon>Hydrozoa</taxon>
        <taxon>Hydroidolina</taxon>
        <taxon>Anthoathecata</taxon>
        <taxon>Aplanulata</taxon>
        <taxon>Hydridae</taxon>
        <taxon>Hydra</taxon>
    </lineage>
</organism>
<reference evidence="8" key="1">
    <citation type="journal article" date="2013" name="Genome Biol. Evol.">
        <title>Punctuated emergences of genetic and phenotypic innovations in eumetazoan, bilaterian, euteleostome, and hominidae ancestors.</title>
        <authorList>
            <person name="Wenger Y."/>
            <person name="Galliot B."/>
        </authorList>
    </citation>
    <scope>NUCLEOTIDE SEQUENCE</scope>
    <source>
        <tissue evidence="8">Whole animals</tissue>
    </source>
</reference>
<keyword evidence="5" id="KW-0234">DNA repair</keyword>
<dbReference type="Pfam" id="PF14500">
    <property type="entry name" value="MMS19_N"/>
    <property type="match status" value="1"/>
</dbReference>
<comment type="similarity">
    <text evidence="2 5">Belongs to the MET18/MMS19 family.</text>
</comment>
<keyword evidence="4 5" id="KW-0539">Nucleus</keyword>
<dbReference type="SUPFAM" id="SSF48371">
    <property type="entry name" value="ARM repeat"/>
    <property type="match status" value="1"/>
</dbReference>
<dbReference type="PANTHER" id="PTHR12891">
    <property type="entry name" value="DNA REPAIR/TRANSCRIPTION PROTEIN MET18/MMS19"/>
    <property type="match status" value="1"/>
</dbReference>
<protein>
    <recommendedName>
        <fullName evidence="5">MMS19 nucleotide excision repair protein</fullName>
    </recommendedName>
</protein>